<feature type="domain" description="Interferon-related developmental regulator N-terminal" evidence="3">
    <location>
        <begin position="23"/>
        <end position="322"/>
    </location>
</feature>
<evidence type="ECO:0000259" key="3">
    <source>
        <dbReference type="Pfam" id="PF05004"/>
    </source>
</evidence>
<protein>
    <recommendedName>
        <fullName evidence="3">Interferon-related developmental regulator N-terminal domain-containing protein</fullName>
    </recommendedName>
</protein>
<dbReference type="PANTHER" id="PTHR12354:SF1">
    <property type="entry name" value="INTERFERON-RELATED DEVELOPMENTAL REGULATOR 1"/>
    <property type="match status" value="1"/>
</dbReference>
<reference evidence="4" key="1">
    <citation type="submission" date="2007-06" db="EMBL/GenBank/DDBJ databases">
        <title>Full length cDNA sequences from Sitka Spruce (Picea sitchensis).</title>
        <authorList>
            <person name="Ralph S.G."/>
            <person name="Chun H.E."/>
            <person name="Liao N."/>
            <person name="Ali J."/>
            <person name="Reid K."/>
            <person name="Kolosova N."/>
            <person name="Cooper N."/>
            <person name="Cullis C."/>
            <person name="Jancsik S."/>
            <person name="Moore R."/>
            <person name="Mayo M."/>
            <person name="Wagner S."/>
            <person name="Holt R.A."/>
            <person name="Jones S.J.M."/>
            <person name="Marra M.A."/>
            <person name="Ritland C.E."/>
            <person name="Ritland K."/>
            <person name="Bohlmann J."/>
        </authorList>
    </citation>
    <scope>NUCLEOTIDE SEQUENCE</scope>
    <source>
        <tissue evidence="4">Bark</tissue>
    </source>
</reference>
<evidence type="ECO:0000313" key="4">
    <source>
        <dbReference type="EMBL" id="ABR17865.1"/>
    </source>
</evidence>
<sequence length="365" mass="39952">MGRNKSQRRSSKYFDSDDDTLSTSSTGALSDRSLVQEIEDVESEDTALEGYLDSMYEKRGSTRESGLKGLINALTSNVQLDFAEKSYETLLDQFVKSMKRGFPEVALAAQALGWLAVTVGAGEIAHKVLEDSISHFTRVSKIGSDATNHIMVLQALAIITFVGGNDVEETEKSMDLLWNQVLRTSKTEPAVMESAISAWTFLLTTLPVPRINAQFSEKYLPELSSLLDMDSRAVRISAGEAIAFIFETINSRDQNGDDHLDSNCLDQENNNSLGSLSSLDKLQSRVLEQMKALSSEAGGKGASKKDLNNQRSSFRDFLASIEDGEGPETTVKLQNGFILNISTWTPTIQILVASCIIHCLLTTAS</sequence>
<dbReference type="Pfam" id="PF05004">
    <property type="entry name" value="IFRD"/>
    <property type="match status" value="1"/>
</dbReference>
<dbReference type="EMBL" id="EF678082">
    <property type="protein sequence ID" value="ABR17865.1"/>
    <property type="molecule type" value="mRNA"/>
</dbReference>
<name>B8LQD5_PICSI</name>
<dbReference type="SUPFAM" id="SSF48371">
    <property type="entry name" value="ARM repeat"/>
    <property type="match status" value="1"/>
</dbReference>
<dbReference type="InterPro" id="IPR011989">
    <property type="entry name" value="ARM-like"/>
</dbReference>
<dbReference type="InterPro" id="IPR016024">
    <property type="entry name" value="ARM-type_fold"/>
</dbReference>
<feature type="compositionally biased region" description="Low complexity" evidence="2">
    <location>
        <begin position="21"/>
        <end position="31"/>
    </location>
</feature>
<evidence type="ECO:0000256" key="1">
    <source>
        <dbReference type="ARBA" id="ARBA00008828"/>
    </source>
</evidence>
<proteinExistence type="evidence at transcript level"/>
<comment type="similarity">
    <text evidence="1">Belongs to the IFRD family.</text>
</comment>
<dbReference type="InterPro" id="IPR039777">
    <property type="entry name" value="IFRD"/>
</dbReference>
<evidence type="ECO:0000256" key="2">
    <source>
        <dbReference type="SAM" id="MobiDB-lite"/>
    </source>
</evidence>
<dbReference type="OMA" id="HISGRHI"/>
<dbReference type="Gene3D" id="1.25.10.10">
    <property type="entry name" value="Leucine-rich Repeat Variant"/>
    <property type="match status" value="1"/>
</dbReference>
<dbReference type="InterPro" id="IPR007701">
    <property type="entry name" value="Interferon-rel_develop_reg_N"/>
</dbReference>
<accession>B8LQD5</accession>
<dbReference type="AlphaFoldDB" id="B8LQD5"/>
<organism evidence="4">
    <name type="scientific">Picea sitchensis</name>
    <name type="common">Sitka spruce</name>
    <name type="synonym">Pinus sitchensis</name>
    <dbReference type="NCBI Taxonomy" id="3332"/>
    <lineage>
        <taxon>Eukaryota</taxon>
        <taxon>Viridiplantae</taxon>
        <taxon>Streptophyta</taxon>
        <taxon>Embryophyta</taxon>
        <taxon>Tracheophyta</taxon>
        <taxon>Spermatophyta</taxon>
        <taxon>Pinopsida</taxon>
        <taxon>Pinidae</taxon>
        <taxon>Conifers I</taxon>
        <taxon>Pinales</taxon>
        <taxon>Pinaceae</taxon>
        <taxon>Picea</taxon>
    </lineage>
</organism>
<feature type="compositionally biased region" description="Basic residues" evidence="2">
    <location>
        <begin position="1"/>
        <end position="11"/>
    </location>
</feature>
<feature type="region of interest" description="Disordered" evidence="2">
    <location>
        <begin position="1"/>
        <end position="34"/>
    </location>
</feature>
<dbReference type="PANTHER" id="PTHR12354">
    <property type="entry name" value="INTERFERON-RELATED DEVELOPMENTAL REGULATOR"/>
    <property type="match status" value="1"/>
</dbReference>